<dbReference type="Pfam" id="PF22461">
    <property type="entry name" value="SLBB_2"/>
    <property type="match status" value="1"/>
</dbReference>
<feature type="domain" description="Soluble ligand binding" evidence="17">
    <location>
        <begin position="188"/>
        <end position="241"/>
    </location>
</feature>
<dbReference type="Proteomes" id="UP000484875">
    <property type="component" value="Unassembled WGS sequence"/>
</dbReference>
<feature type="domain" description="Polysaccharide export protein N-terminal" evidence="16">
    <location>
        <begin position="24"/>
        <end position="96"/>
    </location>
</feature>
<evidence type="ECO:0000256" key="6">
    <source>
        <dbReference type="ARBA" id="ARBA00022692"/>
    </source>
</evidence>
<evidence type="ECO:0000256" key="8">
    <source>
        <dbReference type="ARBA" id="ARBA00023047"/>
    </source>
</evidence>
<keyword evidence="8" id="KW-0625">Polysaccharide transport</keyword>
<evidence type="ECO:0000259" key="16">
    <source>
        <dbReference type="Pfam" id="PF02563"/>
    </source>
</evidence>
<evidence type="ECO:0000256" key="4">
    <source>
        <dbReference type="ARBA" id="ARBA00022452"/>
    </source>
</evidence>
<dbReference type="AlphaFoldDB" id="A0A845HEJ9"/>
<dbReference type="InterPro" id="IPR017478">
    <property type="entry name" value="Polysacc_export_EpsE"/>
</dbReference>
<keyword evidence="12" id="KW-0564">Palmitate</keyword>
<dbReference type="InterPro" id="IPR054765">
    <property type="entry name" value="SLBB_dom"/>
</dbReference>
<keyword evidence="9" id="KW-0406">Ion transport</keyword>
<dbReference type="GO" id="GO:0009279">
    <property type="term" value="C:cell outer membrane"/>
    <property type="evidence" value="ECO:0007669"/>
    <property type="project" value="UniProtKB-SubCell"/>
</dbReference>
<evidence type="ECO:0000256" key="13">
    <source>
        <dbReference type="ARBA" id="ARBA00023237"/>
    </source>
</evidence>
<evidence type="ECO:0000259" key="17">
    <source>
        <dbReference type="Pfam" id="PF10531"/>
    </source>
</evidence>
<dbReference type="RefSeq" id="WP_161090291.1">
    <property type="nucleotide sequence ID" value="NZ_WWCV01000020.1"/>
</dbReference>
<dbReference type="EMBL" id="WWCV01000020">
    <property type="protein sequence ID" value="MYN17682.1"/>
    <property type="molecule type" value="Genomic_DNA"/>
</dbReference>
<comment type="similarity">
    <text evidence="2">Belongs to the BexD/CtrA/VexA family.</text>
</comment>
<evidence type="ECO:0000256" key="15">
    <source>
        <dbReference type="SAM" id="SignalP"/>
    </source>
</evidence>
<evidence type="ECO:0000256" key="2">
    <source>
        <dbReference type="ARBA" id="ARBA00009450"/>
    </source>
</evidence>
<name>A0A845HEJ9_9BURK</name>
<dbReference type="GO" id="GO:0015288">
    <property type="term" value="F:porin activity"/>
    <property type="evidence" value="ECO:0007669"/>
    <property type="project" value="UniProtKB-KW"/>
</dbReference>
<keyword evidence="3" id="KW-0813">Transport</keyword>
<dbReference type="InterPro" id="IPR003715">
    <property type="entry name" value="Poly_export_N"/>
</dbReference>
<evidence type="ECO:0000256" key="7">
    <source>
        <dbReference type="ARBA" id="ARBA00022729"/>
    </source>
</evidence>
<evidence type="ECO:0000256" key="9">
    <source>
        <dbReference type="ARBA" id="ARBA00023065"/>
    </source>
</evidence>
<evidence type="ECO:0000256" key="14">
    <source>
        <dbReference type="ARBA" id="ARBA00023288"/>
    </source>
</evidence>
<evidence type="ECO:0000313" key="20">
    <source>
        <dbReference type="Proteomes" id="UP000484875"/>
    </source>
</evidence>
<feature type="chain" id="PRO_5032399345" evidence="15">
    <location>
        <begin position="23"/>
        <end position="262"/>
    </location>
</feature>
<evidence type="ECO:0000259" key="18">
    <source>
        <dbReference type="Pfam" id="PF22461"/>
    </source>
</evidence>
<dbReference type="NCBIfam" id="TIGR03028">
    <property type="entry name" value="EpsE"/>
    <property type="match status" value="1"/>
</dbReference>
<feature type="domain" description="SLBB" evidence="18">
    <location>
        <begin position="102"/>
        <end position="182"/>
    </location>
</feature>
<dbReference type="PANTHER" id="PTHR33619">
    <property type="entry name" value="POLYSACCHARIDE EXPORT PROTEIN GFCE-RELATED"/>
    <property type="match status" value="1"/>
</dbReference>
<dbReference type="Pfam" id="PF10531">
    <property type="entry name" value="SLBB"/>
    <property type="match status" value="1"/>
</dbReference>
<evidence type="ECO:0000313" key="19">
    <source>
        <dbReference type="EMBL" id="MYN17682.1"/>
    </source>
</evidence>
<comment type="subcellular location">
    <subcellularLocation>
        <location evidence="1">Cell outer membrane</location>
        <topology evidence="1">Multi-pass membrane protein</topology>
    </subcellularLocation>
</comment>
<sequence>MKQLKYLLMTVLLTLAAGGAMAGDLLLGAGDVVKISVFGNPDLTTETRVSEAGSITFPLIGEVGVAELSASAAEKKIAGLLESGGFVKKPQVNLLVTLLTSQQVSVLGAVTRPGRYPIDGKRSVLDLMALAGGINSEGGDTATLIRKRGGKTSREEIDVVNMVRTAELGRDFELAGNDVIYVERAPRFYIYGEVQRPGVFRLERAMTVVQALSTGGGLTPRGTERGIRIKRRGDDGKLRTIDAQHDDLLQPDDVVFVKESLF</sequence>
<gene>
    <name evidence="19" type="primary">epsE</name>
    <name evidence="19" type="ORF">GTP81_13040</name>
</gene>
<dbReference type="GO" id="GO:0046930">
    <property type="term" value="C:pore complex"/>
    <property type="evidence" value="ECO:0007669"/>
    <property type="project" value="UniProtKB-KW"/>
</dbReference>
<keyword evidence="5" id="KW-0762">Sugar transport</keyword>
<dbReference type="InterPro" id="IPR019554">
    <property type="entry name" value="Soluble_ligand-bd"/>
</dbReference>
<dbReference type="GO" id="GO:0015159">
    <property type="term" value="F:polysaccharide transmembrane transporter activity"/>
    <property type="evidence" value="ECO:0007669"/>
    <property type="project" value="InterPro"/>
</dbReference>
<keyword evidence="20" id="KW-1185">Reference proteome</keyword>
<dbReference type="PANTHER" id="PTHR33619:SF3">
    <property type="entry name" value="POLYSACCHARIDE EXPORT PROTEIN GFCE-RELATED"/>
    <property type="match status" value="1"/>
</dbReference>
<protein>
    <submittedName>
        <fullName evidence="19">Polysaccharide export protein EpsE</fullName>
    </submittedName>
</protein>
<evidence type="ECO:0000256" key="5">
    <source>
        <dbReference type="ARBA" id="ARBA00022597"/>
    </source>
</evidence>
<accession>A0A845HEJ9</accession>
<evidence type="ECO:0000256" key="12">
    <source>
        <dbReference type="ARBA" id="ARBA00023139"/>
    </source>
</evidence>
<dbReference type="GO" id="GO:0006811">
    <property type="term" value="P:monoatomic ion transport"/>
    <property type="evidence" value="ECO:0007669"/>
    <property type="project" value="UniProtKB-KW"/>
</dbReference>
<keyword evidence="4" id="KW-1134">Transmembrane beta strand</keyword>
<dbReference type="Pfam" id="PF02563">
    <property type="entry name" value="Poly_export"/>
    <property type="match status" value="1"/>
</dbReference>
<keyword evidence="7 15" id="KW-0732">Signal</keyword>
<dbReference type="InterPro" id="IPR049712">
    <property type="entry name" value="Poly_export"/>
</dbReference>
<keyword evidence="13" id="KW-0998">Cell outer membrane</keyword>
<reference evidence="19 20" key="1">
    <citation type="submission" date="2019-12" db="EMBL/GenBank/DDBJ databases">
        <title>Novel species isolated from a subtropical stream in China.</title>
        <authorList>
            <person name="Lu H."/>
        </authorList>
    </citation>
    <scope>NUCLEOTIDE SEQUENCE [LARGE SCALE GENOMIC DNA]</scope>
    <source>
        <strain evidence="19 20">FT107W</strain>
    </source>
</reference>
<feature type="signal peptide" evidence="15">
    <location>
        <begin position="1"/>
        <end position="22"/>
    </location>
</feature>
<keyword evidence="14" id="KW-0449">Lipoprotein</keyword>
<evidence type="ECO:0000256" key="3">
    <source>
        <dbReference type="ARBA" id="ARBA00022448"/>
    </source>
</evidence>
<evidence type="ECO:0000256" key="10">
    <source>
        <dbReference type="ARBA" id="ARBA00023114"/>
    </source>
</evidence>
<evidence type="ECO:0000256" key="11">
    <source>
        <dbReference type="ARBA" id="ARBA00023136"/>
    </source>
</evidence>
<dbReference type="Gene3D" id="3.10.560.10">
    <property type="entry name" value="Outer membrane lipoprotein wza domain like"/>
    <property type="match status" value="2"/>
</dbReference>
<proteinExistence type="inferred from homology"/>
<keyword evidence="6" id="KW-0812">Transmembrane</keyword>
<organism evidence="19 20">
    <name type="scientific">Duganella vulcania</name>
    <dbReference type="NCBI Taxonomy" id="2692166"/>
    <lineage>
        <taxon>Bacteria</taxon>
        <taxon>Pseudomonadati</taxon>
        <taxon>Pseudomonadota</taxon>
        <taxon>Betaproteobacteria</taxon>
        <taxon>Burkholderiales</taxon>
        <taxon>Oxalobacteraceae</taxon>
        <taxon>Telluria group</taxon>
        <taxon>Duganella</taxon>
    </lineage>
</organism>
<evidence type="ECO:0000256" key="1">
    <source>
        <dbReference type="ARBA" id="ARBA00004571"/>
    </source>
</evidence>
<keyword evidence="11" id="KW-0472">Membrane</keyword>
<comment type="caution">
    <text evidence="19">The sequence shown here is derived from an EMBL/GenBank/DDBJ whole genome shotgun (WGS) entry which is preliminary data.</text>
</comment>
<keyword evidence="10" id="KW-0626">Porin</keyword>